<protein>
    <submittedName>
        <fullName evidence="1">Uncharacterized protein</fullName>
    </submittedName>
</protein>
<evidence type="ECO:0000313" key="2">
    <source>
        <dbReference type="Proteomes" id="UP001519460"/>
    </source>
</evidence>
<comment type="caution">
    <text evidence="1">The sequence shown here is derived from an EMBL/GenBank/DDBJ whole genome shotgun (WGS) entry which is preliminary data.</text>
</comment>
<proteinExistence type="predicted"/>
<gene>
    <name evidence="1" type="ORF">BaRGS_00038332</name>
</gene>
<dbReference type="AlphaFoldDB" id="A0ABD0J6E1"/>
<dbReference type="EMBL" id="JACVVK020000613">
    <property type="protein sequence ID" value="KAK7462625.1"/>
    <property type="molecule type" value="Genomic_DNA"/>
</dbReference>
<feature type="non-terminal residue" evidence="1">
    <location>
        <position position="68"/>
    </location>
</feature>
<accession>A0ABD0J6E1</accession>
<evidence type="ECO:0000313" key="1">
    <source>
        <dbReference type="EMBL" id="KAK7462625.1"/>
    </source>
</evidence>
<sequence>SSFLRKSVLRAGAGREIDREQEELKREGTRISALFPPLFSSLASSRVLARRRCELHVQVEERGAANQW</sequence>
<dbReference type="Proteomes" id="UP001519460">
    <property type="component" value="Unassembled WGS sequence"/>
</dbReference>
<name>A0ABD0J6E1_9CAEN</name>
<organism evidence="1 2">
    <name type="scientific">Batillaria attramentaria</name>
    <dbReference type="NCBI Taxonomy" id="370345"/>
    <lineage>
        <taxon>Eukaryota</taxon>
        <taxon>Metazoa</taxon>
        <taxon>Spiralia</taxon>
        <taxon>Lophotrochozoa</taxon>
        <taxon>Mollusca</taxon>
        <taxon>Gastropoda</taxon>
        <taxon>Caenogastropoda</taxon>
        <taxon>Sorbeoconcha</taxon>
        <taxon>Cerithioidea</taxon>
        <taxon>Batillariidae</taxon>
        <taxon>Batillaria</taxon>
    </lineage>
</organism>
<keyword evidence="2" id="KW-1185">Reference proteome</keyword>
<reference evidence="1 2" key="1">
    <citation type="journal article" date="2023" name="Sci. Data">
        <title>Genome assembly of the Korean intertidal mud-creeper Batillaria attramentaria.</title>
        <authorList>
            <person name="Patra A.K."/>
            <person name="Ho P.T."/>
            <person name="Jun S."/>
            <person name="Lee S.J."/>
            <person name="Kim Y."/>
            <person name="Won Y.J."/>
        </authorList>
    </citation>
    <scope>NUCLEOTIDE SEQUENCE [LARGE SCALE GENOMIC DNA]</scope>
    <source>
        <strain evidence="1">Wonlab-2016</strain>
    </source>
</reference>
<feature type="non-terminal residue" evidence="1">
    <location>
        <position position="1"/>
    </location>
</feature>